<organism evidence="2 3">
    <name type="scientific">Aspergillus oryzae</name>
    <name type="common">Yellow koji mold</name>
    <dbReference type="NCBI Taxonomy" id="5062"/>
    <lineage>
        <taxon>Eukaryota</taxon>
        <taxon>Fungi</taxon>
        <taxon>Dikarya</taxon>
        <taxon>Ascomycota</taxon>
        <taxon>Pezizomycotina</taxon>
        <taxon>Eurotiomycetes</taxon>
        <taxon>Eurotiomycetidae</taxon>
        <taxon>Eurotiales</taxon>
        <taxon>Aspergillaceae</taxon>
        <taxon>Aspergillus</taxon>
        <taxon>Aspergillus subgen. Circumdati</taxon>
    </lineage>
</organism>
<dbReference type="AlphaFoldDB" id="A0AAN4YVS3"/>
<name>A0AAN4YVS3_ASPOZ</name>
<reference evidence="2" key="1">
    <citation type="submission" date="2023-04" db="EMBL/GenBank/DDBJ databases">
        <title>Aspergillus oryzae NBRC 4228.</title>
        <authorList>
            <person name="Ichikawa N."/>
            <person name="Sato H."/>
            <person name="Tonouchi N."/>
        </authorList>
    </citation>
    <scope>NUCLEOTIDE SEQUENCE</scope>
    <source>
        <strain evidence="2">NBRC 4228</strain>
    </source>
</reference>
<proteinExistence type="predicted"/>
<protein>
    <submittedName>
        <fullName evidence="2">Unnamed protein product</fullName>
    </submittedName>
</protein>
<sequence>MSTLPPQPLANLKRMARLPPLGFTGSGSLYSSRVAMSVRDAGETDEEGHQYYSFDLSGLLTVTQRIDRSCMKHGVEVDGKASRDLSDLSHRGESRCG</sequence>
<feature type="region of interest" description="Disordered" evidence="1">
    <location>
        <begin position="78"/>
        <end position="97"/>
    </location>
</feature>
<comment type="caution">
    <text evidence="2">The sequence shown here is derived from an EMBL/GenBank/DDBJ whole genome shotgun (WGS) entry which is preliminary data.</text>
</comment>
<dbReference type="Proteomes" id="UP001165205">
    <property type="component" value="Unassembled WGS sequence"/>
</dbReference>
<evidence type="ECO:0000256" key="1">
    <source>
        <dbReference type="SAM" id="MobiDB-lite"/>
    </source>
</evidence>
<gene>
    <name evidence="2" type="ORF">Aory04_001048900</name>
</gene>
<accession>A0AAN4YVS3</accession>
<evidence type="ECO:0000313" key="3">
    <source>
        <dbReference type="Proteomes" id="UP001165205"/>
    </source>
</evidence>
<dbReference type="EMBL" id="BSYA01000162">
    <property type="protein sequence ID" value="GMG35257.1"/>
    <property type="molecule type" value="Genomic_DNA"/>
</dbReference>
<evidence type="ECO:0000313" key="2">
    <source>
        <dbReference type="EMBL" id="GMG35257.1"/>
    </source>
</evidence>